<sequence length="103" mass="11735">MKLIFYYQTGMPSITLIIKITLNKLSGGEATRVAMAEMFVKASNVLILDEPTNFIDVFTIEALESFIQKYSGTVIFTSHDKEFVSRVADPVYQIDEEKLIHLR</sequence>
<reference evidence="2 3" key="1">
    <citation type="submission" date="2019-05" db="EMBL/GenBank/DDBJ databases">
        <title>The metagenome of a microbial culture collection derived from dairy environment covers the genomic content of the human microbiome.</title>
        <authorList>
            <person name="Roder T."/>
            <person name="Wuthrich D."/>
            <person name="Sattari Z."/>
            <person name="Von Ah U."/>
            <person name="Bar C."/>
            <person name="Ronchi F."/>
            <person name="Macpherson A.J."/>
            <person name="Ganal-Vonarburg S.C."/>
            <person name="Bruggmann R."/>
            <person name="Vergeres G."/>
        </authorList>
    </citation>
    <scope>NUCLEOTIDE SEQUENCE [LARGE SCALE GENOMIC DNA]</scope>
    <source>
        <strain evidence="2 3">FAM 24227</strain>
    </source>
</reference>
<proteinExistence type="predicted"/>
<dbReference type="GO" id="GO:0016887">
    <property type="term" value="F:ATP hydrolysis activity"/>
    <property type="evidence" value="ECO:0007669"/>
    <property type="project" value="InterPro"/>
</dbReference>
<dbReference type="AlphaFoldDB" id="A0A5R9ENA0"/>
<evidence type="ECO:0000259" key="1">
    <source>
        <dbReference type="Pfam" id="PF00005"/>
    </source>
</evidence>
<name>A0A5R9ENA0_9LACT</name>
<dbReference type="PANTHER" id="PTHR42855">
    <property type="entry name" value="ABC TRANSPORTER ATP-BINDING SUBUNIT"/>
    <property type="match status" value="1"/>
</dbReference>
<dbReference type="InterPro" id="IPR027417">
    <property type="entry name" value="P-loop_NTPase"/>
</dbReference>
<evidence type="ECO:0000313" key="3">
    <source>
        <dbReference type="Proteomes" id="UP000306420"/>
    </source>
</evidence>
<comment type="caution">
    <text evidence="2">The sequence shown here is derived from an EMBL/GenBank/DDBJ whole genome shotgun (WGS) entry which is preliminary data.</text>
</comment>
<dbReference type="EMBL" id="VBSP01000004">
    <property type="protein sequence ID" value="TLQ49107.1"/>
    <property type="molecule type" value="Genomic_DNA"/>
</dbReference>
<dbReference type="GO" id="GO:0005524">
    <property type="term" value="F:ATP binding"/>
    <property type="evidence" value="ECO:0007669"/>
    <property type="project" value="UniProtKB-KW"/>
</dbReference>
<gene>
    <name evidence="2" type="ORF">FEZ33_02495</name>
</gene>
<keyword evidence="2" id="KW-0547">Nucleotide-binding</keyword>
<dbReference type="Pfam" id="PF00005">
    <property type="entry name" value="ABC_tran"/>
    <property type="match status" value="1"/>
</dbReference>
<dbReference type="PANTHER" id="PTHR42855:SF1">
    <property type="entry name" value="ABC TRANSPORTER DOMAIN-CONTAINING PROTEIN"/>
    <property type="match status" value="1"/>
</dbReference>
<dbReference type="InterPro" id="IPR003439">
    <property type="entry name" value="ABC_transporter-like_ATP-bd"/>
</dbReference>
<accession>A0A5R9ENA0</accession>
<dbReference type="InterPro" id="IPR051309">
    <property type="entry name" value="ABCF_ATPase"/>
</dbReference>
<feature type="domain" description="ABC transporter" evidence="1">
    <location>
        <begin position="22"/>
        <end position="53"/>
    </location>
</feature>
<dbReference type="Proteomes" id="UP000306420">
    <property type="component" value="Unassembled WGS sequence"/>
</dbReference>
<evidence type="ECO:0000313" key="2">
    <source>
        <dbReference type="EMBL" id="TLQ49107.1"/>
    </source>
</evidence>
<keyword evidence="2" id="KW-0067">ATP-binding</keyword>
<organism evidence="2 3">
    <name type="scientific">Ruoffia tabacinasalis</name>
    <dbReference type="NCBI Taxonomy" id="87458"/>
    <lineage>
        <taxon>Bacteria</taxon>
        <taxon>Bacillati</taxon>
        <taxon>Bacillota</taxon>
        <taxon>Bacilli</taxon>
        <taxon>Lactobacillales</taxon>
        <taxon>Aerococcaceae</taxon>
        <taxon>Ruoffia</taxon>
    </lineage>
</organism>
<dbReference type="SUPFAM" id="SSF52540">
    <property type="entry name" value="P-loop containing nucleoside triphosphate hydrolases"/>
    <property type="match status" value="1"/>
</dbReference>
<dbReference type="Gene3D" id="3.40.50.300">
    <property type="entry name" value="P-loop containing nucleotide triphosphate hydrolases"/>
    <property type="match status" value="1"/>
</dbReference>
<protein>
    <submittedName>
        <fullName evidence="2">ATP-binding cassette domain-containing protein</fullName>
    </submittedName>
</protein>
<dbReference type="OrthoDB" id="9760950at2"/>